<dbReference type="EMBL" id="JARKNE010000012">
    <property type="protein sequence ID" value="KAK5774514.1"/>
    <property type="molecule type" value="Genomic_DNA"/>
</dbReference>
<feature type="region of interest" description="Disordered" evidence="1">
    <location>
        <begin position="57"/>
        <end position="78"/>
    </location>
</feature>
<dbReference type="Proteomes" id="UP001358586">
    <property type="component" value="Chromosome 12"/>
</dbReference>
<comment type="caution">
    <text evidence="2">The sequence shown here is derived from an EMBL/GenBank/DDBJ whole genome shotgun (WGS) entry which is preliminary data.</text>
</comment>
<name>A0ABR0MN24_GOSAR</name>
<accession>A0ABR0MN24</accession>
<evidence type="ECO:0000313" key="3">
    <source>
        <dbReference type="Proteomes" id="UP001358586"/>
    </source>
</evidence>
<evidence type="ECO:0000256" key="1">
    <source>
        <dbReference type="SAM" id="MobiDB-lite"/>
    </source>
</evidence>
<keyword evidence="3" id="KW-1185">Reference proteome</keyword>
<sequence>MGGKLCLVKVIAFLVFVLSILVIFKTDDAVMAAQSTRARGMKLGTLMGEMKGSWSLHGGPSSCGPGHKSCEPPSQGCP</sequence>
<evidence type="ECO:0000313" key="2">
    <source>
        <dbReference type="EMBL" id="KAK5774514.1"/>
    </source>
</evidence>
<proteinExistence type="predicted"/>
<organism evidence="2 3">
    <name type="scientific">Gossypium arboreum</name>
    <name type="common">Tree cotton</name>
    <name type="synonym">Gossypium nanking</name>
    <dbReference type="NCBI Taxonomy" id="29729"/>
    <lineage>
        <taxon>Eukaryota</taxon>
        <taxon>Viridiplantae</taxon>
        <taxon>Streptophyta</taxon>
        <taxon>Embryophyta</taxon>
        <taxon>Tracheophyta</taxon>
        <taxon>Spermatophyta</taxon>
        <taxon>Magnoliopsida</taxon>
        <taxon>eudicotyledons</taxon>
        <taxon>Gunneridae</taxon>
        <taxon>Pentapetalae</taxon>
        <taxon>rosids</taxon>
        <taxon>malvids</taxon>
        <taxon>Malvales</taxon>
        <taxon>Malvaceae</taxon>
        <taxon>Malvoideae</taxon>
        <taxon>Gossypium</taxon>
    </lineage>
</organism>
<gene>
    <name evidence="2" type="ORF">PVK06_042369</name>
</gene>
<protein>
    <submittedName>
        <fullName evidence="2">Uncharacterized protein</fullName>
    </submittedName>
</protein>
<reference evidence="2 3" key="1">
    <citation type="submission" date="2023-03" db="EMBL/GenBank/DDBJ databases">
        <title>WGS of Gossypium arboreum.</title>
        <authorList>
            <person name="Yu D."/>
        </authorList>
    </citation>
    <scope>NUCLEOTIDE SEQUENCE [LARGE SCALE GENOMIC DNA]</scope>
    <source>
        <tissue evidence="2">Leaf</tissue>
    </source>
</reference>